<dbReference type="SUPFAM" id="SSF49265">
    <property type="entry name" value="Fibronectin type III"/>
    <property type="match status" value="2"/>
</dbReference>
<dbReference type="Gene3D" id="2.10.25.10">
    <property type="entry name" value="Laminin"/>
    <property type="match status" value="3"/>
</dbReference>
<dbReference type="CDD" id="cd00063">
    <property type="entry name" value="FN3"/>
    <property type="match status" value="1"/>
</dbReference>
<dbReference type="InterPro" id="IPR049883">
    <property type="entry name" value="NOTCH1_EGF-like"/>
</dbReference>
<proteinExistence type="predicted"/>
<evidence type="ECO:0000256" key="5">
    <source>
        <dbReference type="PROSITE-ProRule" id="PRU00076"/>
    </source>
</evidence>
<dbReference type="InterPro" id="IPR003961">
    <property type="entry name" value="FN3_dom"/>
</dbReference>
<name>H2Y5R0_CIOSA</name>
<feature type="domain" description="EGF-like" evidence="6">
    <location>
        <begin position="121"/>
        <end position="161"/>
    </location>
</feature>
<evidence type="ECO:0000256" key="3">
    <source>
        <dbReference type="ARBA" id="ARBA00022737"/>
    </source>
</evidence>
<keyword evidence="2" id="KW-0732">Signal</keyword>
<dbReference type="InterPro" id="IPR001881">
    <property type="entry name" value="EGF-like_Ca-bd_dom"/>
</dbReference>
<comment type="caution">
    <text evidence="5">Lacks conserved residue(s) required for the propagation of feature annotation.</text>
</comment>
<organism evidence="7 8">
    <name type="scientific">Ciona savignyi</name>
    <name type="common">Pacific transparent sea squirt</name>
    <dbReference type="NCBI Taxonomy" id="51511"/>
    <lineage>
        <taxon>Eukaryota</taxon>
        <taxon>Metazoa</taxon>
        <taxon>Chordata</taxon>
        <taxon>Tunicata</taxon>
        <taxon>Ascidiacea</taxon>
        <taxon>Phlebobranchia</taxon>
        <taxon>Cionidae</taxon>
        <taxon>Ciona</taxon>
    </lineage>
</organism>
<dbReference type="InterPro" id="IPR052235">
    <property type="entry name" value="Nephronectin_domain"/>
</dbReference>
<keyword evidence="1 5" id="KW-0245">EGF-like domain</keyword>
<dbReference type="AlphaFoldDB" id="H2Y5R0"/>
<dbReference type="InterPro" id="IPR018097">
    <property type="entry name" value="EGF_Ca-bd_CS"/>
</dbReference>
<dbReference type="PROSITE" id="PS01187">
    <property type="entry name" value="EGF_CA"/>
    <property type="match status" value="1"/>
</dbReference>
<sequence length="253" mass="26296">MSLQSGSSYTVSVNAQNSAGSGSATTLLFSTRPLPPQNLVIANYNGTHAVATWSASAGAVTYQLALILEDMDPTSGKVVQYVTPGVNFPLVNLATGIQYQLNVSACINNTLCGNPAMVTFDVNECAFISNDCHMFANCTNTIGSYTCSCIHGFTGDGKNCTDINECTLGTNNCHTNATCTNTIGSFTCSCNTGFTGDGKNCTDINECTLGTDNCHTNATCTNTIGSFTCSCNTGFTGDGVNCADINECTLGTH</sequence>
<dbReference type="GO" id="GO:0005509">
    <property type="term" value="F:calcium ion binding"/>
    <property type="evidence" value="ECO:0007669"/>
    <property type="project" value="InterPro"/>
</dbReference>
<dbReference type="HOGENOM" id="CLU_1100587_0_0_1"/>
<accession>H2Y5R0</accession>
<dbReference type="InterPro" id="IPR000152">
    <property type="entry name" value="EGF-type_Asp/Asn_hydroxyl_site"/>
</dbReference>
<dbReference type="Pfam" id="PF12947">
    <property type="entry name" value="EGF_3"/>
    <property type="match status" value="2"/>
</dbReference>
<feature type="domain" description="EGF-like" evidence="6">
    <location>
        <begin position="162"/>
        <end position="202"/>
    </location>
</feature>
<dbReference type="Ensembl" id="ENSCSAVT00000000665.1">
    <property type="protein sequence ID" value="ENSCSAVP00000000658.1"/>
    <property type="gene ID" value="ENSCSAVG00000000364.1"/>
</dbReference>
<reference evidence="7" key="3">
    <citation type="submission" date="2025-09" db="UniProtKB">
        <authorList>
            <consortium name="Ensembl"/>
        </authorList>
    </citation>
    <scope>IDENTIFICATION</scope>
</reference>
<dbReference type="GeneTree" id="ENSGT00950000183158"/>
<dbReference type="PROSITE" id="PS01186">
    <property type="entry name" value="EGF_2"/>
    <property type="match status" value="3"/>
</dbReference>
<dbReference type="SUPFAM" id="SSF57184">
    <property type="entry name" value="Growth factor receptor domain"/>
    <property type="match status" value="1"/>
</dbReference>
<evidence type="ECO:0000256" key="1">
    <source>
        <dbReference type="ARBA" id="ARBA00022536"/>
    </source>
</evidence>
<evidence type="ECO:0000313" key="8">
    <source>
        <dbReference type="Proteomes" id="UP000007875"/>
    </source>
</evidence>
<dbReference type="InterPro" id="IPR000742">
    <property type="entry name" value="EGF"/>
</dbReference>
<dbReference type="InterPro" id="IPR036116">
    <property type="entry name" value="FN3_sf"/>
</dbReference>
<dbReference type="SMART" id="SM00181">
    <property type="entry name" value="EGF"/>
    <property type="match status" value="3"/>
</dbReference>
<dbReference type="InterPro" id="IPR009030">
    <property type="entry name" value="Growth_fac_rcpt_cys_sf"/>
</dbReference>
<protein>
    <recommendedName>
        <fullName evidence="6">EGF-like domain-containing protein</fullName>
    </recommendedName>
</protein>
<evidence type="ECO:0000256" key="2">
    <source>
        <dbReference type="ARBA" id="ARBA00022729"/>
    </source>
</evidence>
<dbReference type="InterPro" id="IPR013783">
    <property type="entry name" value="Ig-like_fold"/>
</dbReference>
<evidence type="ECO:0000313" key="7">
    <source>
        <dbReference type="Ensembl" id="ENSCSAVP00000000658.1"/>
    </source>
</evidence>
<dbReference type="PANTHER" id="PTHR24050">
    <property type="entry name" value="PA14 DOMAIN-CONTAINING PROTEIN"/>
    <property type="match status" value="1"/>
</dbReference>
<dbReference type="PROSITE" id="PS50026">
    <property type="entry name" value="EGF_3"/>
    <property type="match status" value="3"/>
</dbReference>
<keyword evidence="8" id="KW-1185">Reference proteome</keyword>
<feature type="domain" description="EGF-like" evidence="6">
    <location>
        <begin position="203"/>
        <end position="243"/>
    </location>
</feature>
<keyword evidence="3" id="KW-0677">Repeat</keyword>
<dbReference type="SMART" id="SM00179">
    <property type="entry name" value="EGF_CA"/>
    <property type="match status" value="3"/>
</dbReference>
<dbReference type="PANTHER" id="PTHR24050:SF28">
    <property type="entry name" value="UROMODULIN-LIKE"/>
    <property type="match status" value="1"/>
</dbReference>
<dbReference type="PROSITE" id="PS00010">
    <property type="entry name" value="ASX_HYDROXYL"/>
    <property type="match status" value="3"/>
</dbReference>
<reference evidence="7" key="2">
    <citation type="submission" date="2025-08" db="UniProtKB">
        <authorList>
            <consortium name="Ensembl"/>
        </authorList>
    </citation>
    <scope>IDENTIFICATION</scope>
</reference>
<dbReference type="Gene3D" id="2.60.40.10">
    <property type="entry name" value="Immunoglobulins"/>
    <property type="match status" value="1"/>
</dbReference>
<evidence type="ECO:0000256" key="4">
    <source>
        <dbReference type="ARBA" id="ARBA00023157"/>
    </source>
</evidence>
<reference evidence="8" key="1">
    <citation type="submission" date="2003-08" db="EMBL/GenBank/DDBJ databases">
        <authorList>
            <person name="Birren B."/>
            <person name="Nusbaum C."/>
            <person name="Abebe A."/>
            <person name="Abouelleil A."/>
            <person name="Adekoya E."/>
            <person name="Ait-zahra M."/>
            <person name="Allen N."/>
            <person name="Allen T."/>
            <person name="An P."/>
            <person name="Anderson M."/>
            <person name="Anderson S."/>
            <person name="Arachchi H."/>
            <person name="Armbruster J."/>
            <person name="Bachantsang P."/>
            <person name="Baldwin J."/>
            <person name="Barry A."/>
            <person name="Bayul T."/>
            <person name="Blitshsteyn B."/>
            <person name="Bloom T."/>
            <person name="Blye J."/>
            <person name="Boguslavskiy L."/>
            <person name="Borowsky M."/>
            <person name="Boukhgalter B."/>
            <person name="Brunache A."/>
            <person name="Butler J."/>
            <person name="Calixte N."/>
            <person name="Calvo S."/>
            <person name="Camarata J."/>
            <person name="Campo K."/>
            <person name="Chang J."/>
            <person name="Cheshatsang Y."/>
            <person name="Citroen M."/>
            <person name="Collymore A."/>
            <person name="Considine T."/>
            <person name="Cook A."/>
            <person name="Cooke P."/>
            <person name="Corum B."/>
            <person name="Cuomo C."/>
            <person name="David R."/>
            <person name="Dawoe T."/>
            <person name="Degray S."/>
            <person name="Dodge S."/>
            <person name="Dooley K."/>
            <person name="Dorje P."/>
            <person name="Dorjee K."/>
            <person name="Dorris L."/>
            <person name="Duffey N."/>
            <person name="Dupes A."/>
            <person name="Elkins T."/>
            <person name="Engels R."/>
            <person name="Erickson J."/>
            <person name="Farina A."/>
            <person name="Faro S."/>
            <person name="Ferreira P."/>
            <person name="Fischer H."/>
            <person name="Fitzgerald M."/>
            <person name="Foley K."/>
            <person name="Gage D."/>
            <person name="Galagan J."/>
            <person name="Gearin G."/>
            <person name="Gnerre S."/>
            <person name="Gnirke A."/>
            <person name="Goyette A."/>
            <person name="Graham J."/>
            <person name="Grandbois E."/>
            <person name="Gyaltsen K."/>
            <person name="Hafez N."/>
            <person name="Hagopian D."/>
            <person name="Hagos B."/>
            <person name="Hall J."/>
            <person name="Hatcher B."/>
            <person name="Heller A."/>
            <person name="Higgins H."/>
            <person name="Honan T."/>
            <person name="Horn A."/>
            <person name="Houde N."/>
            <person name="Hughes L."/>
            <person name="Hulme W."/>
            <person name="Husby E."/>
            <person name="Iliev I."/>
            <person name="Jaffe D."/>
            <person name="Jones C."/>
            <person name="Kamal M."/>
            <person name="Kamat A."/>
            <person name="Kamvysselis M."/>
            <person name="Karlsson E."/>
            <person name="Kells C."/>
            <person name="Kieu A."/>
            <person name="Kisner P."/>
            <person name="Kodira C."/>
            <person name="Kulbokas E."/>
            <person name="Labutti K."/>
            <person name="Lama D."/>
            <person name="Landers T."/>
            <person name="Leger J."/>
            <person name="Levine S."/>
            <person name="Lewis D."/>
            <person name="Lewis T."/>
            <person name="Lindblad-toh K."/>
            <person name="Liu X."/>
            <person name="Lokyitsang T."/>
            <person name="Lokyitsang Y."/>
            <person name="Lucien O."/>
            <person name="Lui A."/>
            <person name="Ma L.J."/>
            <person name="Mabbitt R."/>
            <person name="Macdonald J."/>
            <person name="Maclean C."/>
            <person name="Major J."/>
            <person name="Manning J."/>
            <person name="Marabella R."/>
            <person name="Maru K."/>
            <person name="Matthews C."/>
            <person name="Mauceli E."/>
            <person name="Mccarthy M."/>
            <person name="Mcdonough S."/>
            <person name="Mcghee T."/>
            <person name="Meldrim J."/>
            <person name="Meneus L."/>
            <person name="Mesirov J."/>
            <person name="Mihalev A."/>
            <person name="Mihova T."/>
            <person name="Mikkelsen T."/>
            <person name="Mlenga V."/>
            <person name="Moru K."/>
            <person name="Mozes J."/>
            <person name="Mulrain L."/>
            <person name="Munson G."/>
            <person name="Naylor J."/>
            <person name="Newes C."/>
            <person name="Nguyen C."/>
            <person name="Nguyen N."/>
            <person name="Nguyen T."/>
            <person name="Nicol R."/>
            <person name="Nielsen C."/>
            <person name="Nizzari M."/>
            <person name="Norbu C."/>
            <person name="Norbu N."/>
            <person name="O'donnell P."/>
            <person name="Okoawo O."/>
            <person name="O'leary S."/>
            <person name="Omotosho B."/>
            <person name="O'neill K."/>
            <person name="Osman S."/>
            <person name="Parker S."/>
            <person name="Perrin D."/>
            <person name="Phunkhang P."/>
            <person name="Piqani B."/>
            <person name="Purcell S."/>
            <person name="Rachupka T."/>
            <person name="Ramasamy U."/>
            <person name="Rameau R."/>
            <person name="Ray V."/>
            <person name="Raymond C."/>
            <person name="Retta R."/>
            <person name="Richardson S."/>
            <person name="Rise C."/>
            <person name="Rodriguez J."/>
            <person name="Rogers J."/>
            <person name="Rogov P."/>
            <person name="Rutman M."/>
            <person name="Schupbach R."/>
            <person name="Seaman C."/>
            <person name="Settipalli S."/>
            <person name="Sharpe T."/>
            <person name="Sheridan J."/>
            <person name="Sherpa N."/>
            <person name="Shi J."/>
            <person name="Smirnov S."/>
            <person name="Smith C."/>
            <person name="Sougnez C."/>
            <person name="Spencer B."/>
            <person name="Stalker J."/>
            <person name="Stange-thomann N."/>
            <person name="Stavropoulos S."/>
            <person name="Stetson K."/>
            <person name="Stone C."/>
            <person name="Stone S."/>
            <person name="Stubbs M."/>
            <person name="Talamas J."/>
            <person name="Tchuinga P."/>
            <person name="Tenzing P."/>
            <person name="Tesfaye S."/>
            <person name="Theodore J."/>
            <person name="Thoulutsang Y."/>
            <person name="Topham K."/>
            <person name="Towey S."/>
            <person name="Tsamla T."/>
            <person name="Tsomo N."/>
            <person name="Vallee D."/>
            <person name="Vassiliev H."/>
            <person name="Venkataraman V."/>
            <person name="Vinson J."/>
            <person name="Vo A."/>
            <person name="Wade C."/>
            <person name="Wang S."/>
            <person name="Wangchuk T."/>
            <person name="Wangdi T."/>
            <person name="Whittaker C."/>
            <person name="Wilkinson J."/>
            <person name="Wu Y."/>
            <person name="Wyman D."/>
            <person name="Yadav S."/>
            <person name="Yang S."/>
            <person name="Yang X."/>
            <person name="Yeager S."/>
            <person name="Yee E."/>
            <person name="Young G."/>
            <person name="Zainoun J."/>
            <person name="Zembeck L."/>
            <person name="Zimmer A."/>
            <person name="Zody M."/>
            <person name="Lander E."/>
        </authorList>
    </citation>
    <scope>NUCLEOTIDE SEQUENCE [LARGE SCALE GENOMIC DNA]</scope>
</reference>
<dbReference type="Pfam" id="PF07645">
    <property type="entry name" value="EGF_CA"/>
    <property type="match status" value="1"/>
</dbReference>
<dbReference type="InterPro" id="IPR024731">
    <property type="entry name" value="NELL2-like_EGF"/>
</dbReference>
<dbReference type="Proteomes" id="UP000007875">
    <property type="component" value="Unassembled WGS sequence"/>
</dbReference>
<dbReference type="CDD" id="cd00054">
    <property type="entry name" value="EGF_CA"/>
    <property type="match status" value="3"/>
</dbReference>
<keyword evidence="4" id="KW-1015">Disulfide bond</keyword>
<dbReference type="FunFam" id="2.10.25.10:FF:000038">
    <property type="entry name" value="Fibrillin 2"/>
    <property type="match status" value="3"/>
</dbReference>
<evidence type="ECO:0000259" key="6">
    <source>
        <dbReference type="PROSITE" id="PS50026"/>
    </source>
</evidence>